<dbReference type="Proteomes" id="UP001499852">
    <property type="component" value="Unassembled WGS sequence"/>
</dbReference>
<proteinExistence type="predicted"/>
<gene>
    <name evidence="2" type="ORF">GCM10023213_40100</name>
</gene>
<accession>A0ABP9PJC3</accession>
<name>A0ABP9PJC3_9BACT</name>
<evidence type="ECO:0000256" key="1">
    <source>
        <dbReference type="SAM" id="SignalP"/>
    </source>
</evidence>
<evidence type="ECO:0000313" key="3">
    <source>
        <dbReference type="Proteomes" id="UP001499852"/>
    </source>
</evidence>
<keyword evidence="1" id="KW-0732">Signal</keyword>
<protein>
    <recommendedName>
        <fullName evidence="4">Lipoprotein</fullName>
    </recommendedName>
</protein>
<organism evidence="2 3">
    <name type="scientific">Prosthecobacter algae</name>
    <dbReference type="NCBI Taxonomy" id="1144682"/>
    <lineage>
        <taxon>Bacteria</taxon>
        <taxon>Pseudomonadati</taxon>
        <taxon>Verrucomicrobiota</taxon>
        <taxon>Verrucomicrobiia</taxon>
        <taxon>Verrucomicrobiales</taxon>
        <taxon>Verrucomicrobiaceae</taxon>
        <taxon>Prosthecobacter</taxon>
    </lineage>
</organism>
<feature type="chain" id="PRO_5045039087" description="Lipoprotein" evidence="1">
    <location>
        <begin position="29"/>
        <end position="249"/>
    </location>
</feature>
<dbReference type="EMBL" id="BAABIA010000009">
    <property type="protein sequence ID" value="GAA5146649.1"/>
    <property type="molecule type" value="Genomic_DNA"/>
</dbReference>
<evidence type="ECO:0008006" key="4">
    <source>
        <dbReference type="Google" id="ProtNLM"/>
    </source>
</evidence>
<comment type="caution">
    <text evidence="2">The sequence shown here is derived from an EMBL/GenBank/DDBJ whole genome shotgun (WGS) entry which is preliminary data.</text>
</comment>
<keyword evidence="3" id="KW-1185">Reference proteome</keyword>
<evidence type="ECO:0000313" key="2">
    <source>
        <dbReference type="EMBL" id="GAA5146649.1"/>
    </source>
</evidence>
<feature type="signal peptide" evidence="1">
    <location>
        <begin position="1"/>
        <end position="28"/>
    </location>
</feature>
<sequence length="249" mass="26720">MKIPTLALFALGCCLSLSNCSSSLKVSASNPVPPIYEQGNPILISKKQNEVMVRLLSDRFSGATHSLPEFLVVVNNRSKGVIDFSTDNVTATSGEKSVRVFTYEKLRKRIETEAAIQAFAAAMNGASQSMAASMPQQSYHTGSAYAYGSGGYARANYTGTTTTYNPAASAIARSNIQANTSSQISSIAMSRDAALGDTTSMLRRDTIMPGAFAGGVVKMYGQDLRRGKPLKITVQIQGEQHDFYFDVGR</sequence>
<reference evidence="3" key="1">
    <citation type="journal article" date="2019" name="Int. J. Syst. Evol. Microbiol.">
        <title>The Global Catalogue of Microorganisms (GCM) 10K type strain sequencing project: providing services to taxonomists for standard genome sequencing and annotation.</title>
        <authorList>
            <consortium name="The Broad Institute Genomics Platform"/>
            <consortium name="The Broad Institute Genome Sequencing Center for Infectious Disease"/>
            <person name="Wu L."/>
            <person name="Ma J."/>
        </authorList>
    </citation>
    <scope>NUCLEOTIDE SEQUENCE [LARGE SCALE GENOMIC DNA]</scope>
    <source>
        <strain evidence="3">JCM 18053</strain>
    </source>
</reference>